<dbReference type="RefSeq" id="XP_018266787.1">
    <property type="nucleotide sequence ID" value="XM_018404133.1"/>
</dbReference>
<feature type="compositionally biased region" description="Basic residues" evidence="5">
    <location>
        <begin position="11"/>
        <end position="32"/>
    </location>
</feature>
<proteinExistence type="predicted"/>
<dbReference type="GO" id="GO:0006352">
    <property type="term" value="P:DNA-templated transcription initiation"/>
    <property type="evidence" value="ECO:0007669"/>
    <property type="project" value="InterPro"/>
</dbReference>
<keyword evidence="4" id="KW-0539">Nucleus</keyword>
<keyword evidence="2" id="KW-0240">DNA-directed RNA polymerase</keyword>
<dbReference type="VEuPathDB" id="FungiDB:I303_00765"/>
<name>A0A1A6AFV0_9TREE</name>
<dbReference type="GeneID" id="28964464"/>
<accession>A0A1A6AFV0</accession>
<evidence type="ECO:0000259" key="6">
    <source>
        <dbReference type="Pfam" id="PF17875"/>
    </source>
</evidence>
<evidence type="ECO:0000256" key="4">
    <source>
        <dbReference type="ARBA" id="ARBA00023242"/>
    </source>
</evidence>
<protein>
    <recommendedName>
        <fullName evidence="6">RPA43 OB domain-containing protein</fullName>
    </recommendedName>
</protein>
<reference evidence="7" key="1">
    <citation type="submission" date="2013-07" db="EMBL/GenBank/DDBJ databases">
        <title>The Genome Sequence of Cryptococcus dejecticola CBS10117.</title>
        <authorList>
            <consortium name="The Broad Institute Genome Sequencing Platform"/>
            <person name="Cuomo C."/>
            <person name="Litvintseva A."/>
            <person name="Chen Y."/>
            <person name="Heitman J."/>
            <person name="Sun S."/>
            <person name="Springer D."/>
            <person name="Dromer F."/>
            <person name="Young S.K."/>
            <person name="Zeng Q."/>
            <person name="Gargeya S."/>
            <person name="Fitzgerald M."/>
            <person name="Abouelleil A."/>
            <person name="Alvarado L."/>
            <person name="Berlin A.M."/>
            <person name="Chapman S.B."/>
            <person name="Dewar J."/>
            <person name="Goldberg J."/>
            <person name="Griggs A."/>
            <person name="Gujja S."/>
            <person name="Hansen M."/>
            <person name="Howarth C."/>
            <person name="Imamovic A."/>
            <person name="Larimer J."/>
            <person name="McCowan C."/>
            <person name="Murphy C."/>
            <person name="Pearson M."/>
            <person name="Priest M."/>
            <person name="Roberts A."/>
            <person name="Saif S."/>
            <person name="Shea T."/>
            <person name="Sykes S."/>
            <person name="Wortman J."/>
            <person name="Nusbaum C."/>
            <person name="Birren B."/>
        </authorList>
    </citation>
    <scope>NUCLEOTIDE SEQUENCE [LARGE SCALE GENOMIC DNA]</scope>
    <source>
        <strain evidence="7">CBS 10117</strain>
    </source>
</reference>
<feature type="compositionally biased region" description="Basic and acidic residues" evidence="5">
    <location>
        <begin position="47"/>
        <end position="56"/>
    </location>
</feature>
<feature type="compositionally biased region" description="Basic and acidic residues" evidence="5">
    <location>
        <begin position="351"/>
        <end position="377"/>
    </location>
</feature>
<dbReference type="InterPro" id="IPR045113">
    <property type="entry name" value="Rpb7-like"/>
</dbReference>
<reference evidence="8" key="3">
    <citation type="submission" date="2024-02" db="EMBL/GenBank/DDBJ databases">
        <title>Comparative genomics of Cryptococcus and Kwoniella reveals pathogenesis evolution and contrasting modes of karyotype evolution via chromosome fusion or intercentromeric recombination.</title>
        <authorList>
            <person name="Coelho M.A."/>
            <person name="David-Palma M."/>
            <person name="Shea T."/>
            <person name="Bowers K."/>
            <person name="McGinley-Smith S."/>
            <person name="Mohammad A.W."/>
            <person name="Gnirke A."/>
            <person name="Yurkov A.M."/>
            <person name="Nowrousian M."/>
            <person name="Sun S."/>
            <person name="Cuomo C.A."/>
            <person name="Heitman J."/>
        </authorList>
    </citation>
    <scope>NUCLEOTIDE SEQUENCE</scope>
    <source>
        <strain evidence="8">CBS 10117</strain>
    </source>
</reference>
<dbReference type="STRING" id="1296121.A0A1A6AFV0"/>
<feature type="region of interest" description="Disordered" evidence="5">
    <location>
        <begin position="245"/>
        <end position="332"/>
    </location>
</feature>
<sequence length="377" mass="41521">MPEPNAQASSSKHKSKKDKSHSHKKDKSHKHKENSSHHVTASSSSSKSDKSPFEHRLSSMRLSIPPKFSIDMMEGVREKLDGMIMRYVSQMGGVLLAHWDHCFIDDSSKIINECPSGVIEVEFHSILWAPKIGQKLYGTHSLSSPSHLSLLFSKTFNVSIPLHHIPTDLYEFEHTDEAADSDSEDEEEEGFILGNGIVEDVGRWKEKSTGKSLGDGGKGIKFTVIGMQVTNQMLSLTGSLLSDPWNAPPPAETTLTLPSRVSPSPSPSPEPTRPVKQPRLANNKAAAYQAASAPAYEEEEVDTTGWTARQLKQHRKEMDKKKRDAKKARKADKVLEEVQAEAGGDLVGIQGREEAVGTKRKAGEGDGDIRKKKKGDQ</sequence>
<gene>
    <name evidence="7" type="ORF">I303_00765</name>
    <name evidence="8" type="ORF">I303_100763</name>
</gene>
<evidence type="ECO:0000256" key="2">
    <source>
        <dbReference type="ARBA" id="ARBA00022478"/>
    </source>
</evidence>
<dbReference type="Pfam" id="PF17875">
    <property type="entry name" value="RPA43_OB"/>
    <property type="match status" value="1"/>
</dbReference>
<reference evidence="8" key="2">
    <citation type="submission" date="2013-07" db="EMBL/GenBank/DDBJ databases">
        <authorList>
            <consortium name="The Broad Institute Genome Sequencing Platform"/>
            <person name="Cuomo C."/>
            <person name="Litvintseva A."/>
            <person name="Chen Y."/>
            <person name="Heitman J."/>
            <person name="Sun S."/>
            <person name="Springer D."/>
            <person name="Dromer F."/>
            <person name="Young S.K."/>
            <person name="Zeng Q."/>
            <person name="Gargeya S."/>
            <person name="Fitzgerald M."/>
            <person name="Abouelleil A."/>
            <person name="Alvarado L."/>
            <person name="Berlin A.M."/>
            <person name="Chapman S.B."/>
            <person name="Dewar J."/>
            <person name="Goldberg J."/>
            <person name="Griggs A."/>
            <person name="Gujja S."/>
            <person name="Hansen M."/>
            <person name="Howarth C."/>
            <person name="Imamovic A."/>
            <person name="Larimer J."/>
            <person name="McCowan C."/>
            <person name="Murphy C."/>
            <person name="Pearson M."/>
            <person name="Priest M."/>
            <person name="Roberts A."/>
            <person name="Saif S."/>
            <person name="Shea T."/>
            <person name="Sykes S."/>
            <person name="Wortman J."/>
            <person name="Nusbaum C."/>
            <person name="Birren B."/>
        </authorList>
    </citation>
    <scope>NUCLEOTIDE SEQUENCE</scope>
    <source>
        <strain evidence="8">CBS 10117</strain>
    </source>
</reference>
<dbReference type="PANTHER" id="PTHR12709">
    <property type="entry name" value="DNA-DIRECTED RNA POLYMERASE II, III"/>
    <property type="match status" value="1"/>
</dbReference>
<dbReference type="Proteomes" id="UP000078595">
    <property type="component" value="Chromosome 1"/>
</dbReference>
<feature type="domain" description="RPA43 OB" evidence="6">
    <location>
        <begin position="130"/>
        <end position="241"/>
    </location>
</feature>
<evidence type="ECO:0000313" key="9">
    <source>
        <dbReference type="Proteomes" id="UP000078595"/>
    </source>
</evidence>
<dbReference type="OrthoDB" id="10250504at2759"/>
<dbReference type="EMBL" id="KI894027">
    <property type="protein sequence ID" value="OBR88945.1"/>
    <property type="molecule type" value="Genomic_DNA"/>
</dbReference>
<dbReference type="Gene3D" id="2.40.50.1060">
    <property type="match status" value="1"/>
</dbReference>
<dbReference type="EMBL" id="CP144530">
    <property type="protein sequence ID" value="WWC58225.1"/>
    <property type="molecule type" value="Genomic_DNA"/>
</dbReference>
<keyword evidence="9" id="KW-1185">Reference proteome</keyword>
<comment type="subcellular location">
    <subcellularLocation>
        <location evidence="1">Nucleus</location>
    </subcellularLocation>
</comment>
<feature type="region of interest" description="Disordered" evidence="5">
    <location>
        <begin position="349"/>
        <end position="377"/>
    </location>
</feature>
<keyword evidence="3" id="KW-0804">Transcription</keyword>
<dbReference type="AlphaFoldDB" id="A0A1A6AFV0"/>
<evidence type="ECO:0000313" key="7">
    <source>
        <dbReference type="EMBL" id="OBR88945.1"/>
    </source>
</evidence>
<dbReference type="KEGG" id="kdj:28964464"/>
<evidence type="ECO:0000313" key="8">
    <source>
        <dbReference type="EMBL" id="WWC58225.1"/>
    </source>
</evidence>
<evidence type="ECO:0000256" key="1">
    <source>
        <dbReference type="ARBA" id="ARBA00004123"/>
    </source>
</evidence>
<feature type="compositionally biased region" description="Low complexity" evidence="5">
    <location>
        <begin position="285"/>
        <end position="295"/>
    </location>
</feature>
<feature type="compositionally biased region" description="Low complexity" evidence="5">
    <location>
        <begin position="37"/>
        <end position="46"/>
    </location>
</feature>
<evidence type="ECO:0000256" key="3">
    <source>
        <dbReference type="ARBA" id="ARBA00023163"/>
    </source>
</evidence>
<dbReference type="Gene3D" id="3.30.1490.120">
    <property type="entry name" value="RNA polymerase Rpb7-like, N-terminal domain"/>
    <property type="match status" value="1"/>
</dbReference>
<dbReference type="InterPro" id="IPR041178">
    <property type="entry name" value="RPA43_OB"/>
</dbReference>
<organism evidence="7">
    <name type="scientific">Kwoniella dejecticola CBS 10117</name>
    <dbReference type="NCBI Taxonomy" id="1296121"/>
    <lineage>
        <taxon>Eukaryota</taxon>
        <taxon>Fungi</taxon>
        <taxon>Dikarya</taxon>
        <taxon>Basidiomycota</taxon>
        <taxon>Agaricomycotina</taxon>
        <taxon>Tremellomycetes</taxon>
        <taxon>Tremellales</taxon>
        <taxon>Cryptococcaceae</taxon>
        <taxon>Kwoniella</taxon>
    </lineage>
</organism>
<feature type="compositionally biased region" description="Low complexity" evidence="5">
    <location>
        <begin position="252"/>
        <end position="263"/>
    </location>
</feature>
<dbReference type="InterPro" id="IPR036898">
    <property type="entry name" value="RNA_pol_Rpb7-like_N_sf"/>
</dbReference>
<feature type="region of interest" description="Disordered" evidence="5">
    <location>
        <begin position="1"/>
        <end position="56"/>
    </location>
</feature>
<dbReference type="GO" id="GO:0006362">
    <property type="term" value="P:transcription elongation by RNA polymerase I"/>
    <property type="evidence" value="ECO:0007669"/>
    <property type="project" value="TreeGrafter"/>
</dbReference>
<dbReference type="GO" id="GO:0005736">
    <property type="term" value="C:RNA polymerase I complex"/>
    <property type="evidence" value="ECO:0007669"/>
    <property type="project" value="TreeGrafter"/>
</dbReference>
<evidence type="ECO:0000256" key="5">
    <source>
        <dbReference type="SAM" id="MobiDB-lite"/>
    </source>
</evidence>
<dbReference type="PANTHER" id="PTHR12709:SF5">
    <property type="entry name" value="DNA-DIRECTED RNA POLYMERASE I SUBUNIT RPA43"/>
    <property type="match status" value="1"/>
</dbReference>